<dbReference type="Proteomes" id="UP000233564">
    <property type="component" value="Unassembled WGS sequence"/>
</dbReference>
<feature type="domain" description="FRG" evidence="1">
    <location>
        <begin position="29"/>
        <end position="139"/>
    </location>
</feature>
<accession>A0A2N1E3F5</accession>
<comment type="caution">
    <text evidence="2">The sequence shown here is derived from an EMBL/GenBank/DDBJ whole genome shotgun (WGS) entry which is preliminary data.</text>
</comment>
<dbReference type="InterPro" id="IPR014966">
    <property type="entry name" value="FRG-dom"/>
</dbReference>
<dbReference type="AlphaFoldDB" id="A0A2N1E3F5"/>
<dbReference type="Pfam" id="PF08867">
    <property type="entry name" value="FRG"/>
    <property type="match status" value="1"/>
</dbReference>
<gene>
    <name evidence="2" type="ORF">CIB54_16900</name>
</gene>
<evidence type="ECO:0000313" key="2">
    <source>
        <dbReference type="EMBL" id="PKH19039.1"/>
    </source>
</evidence>
<sequence length="249" mass="28110">MIVTTVECSGWSDFKNKIIGDLFPLGTFQKGQFLFRGQGGESWKLASTFDRWFEDYNGLRANKVAVAERVLDGFIRECELEDLPVDVRNDRLMMLSLGQHHGLPTRLLDWSESPYVAAFFAFSGHIRHGKPIEANVAIWVLDSTHHIWEDSNGCAIVKVPSFGNERIRNQHGRFTHLKSPARSIEDYVAQCEGDEWGLKKYLVPVSESGFAMADLDAMGLSHSRIYPGLQGNAKSAEVRAILSMYSERR</sequence>
<dbReference type="RefSeq" id="WP_101220366.1">
    <property type="nucleotide sequence ID" value="NZ_KZ478001.1"/>
</dbReference>
<reference evidence="2 3" key="1">
    <citation type="submission" date="2017-08" db="EMBL/GenBank/DDBJ databases">
        <authorList>
            <person name="de Groot N.N."/>
        </authorList>
    </citation>
    <scope>NUCLEOTIDE SEQUENCE [LARGE SCALE GENOMIC DNA]</scope>
    <source>
        <strain evidence="2 3">PfR 37</strain>
    </source>
</reference>
<organism evidence="2 3">
    <name type="scientific">Pseudomonas fluorescens</name>
    <dbReference type="NCBI Taxonomy" id="294"/>
    <lineage>
        <taxon>Bacteria</taxon>
        <taxon>Pseudomonadati</taxon>
        <taxon>Pseudomonadota</taxon>
        <taxon>Gammaproteobacteria</taxon>
        <taxon>Pseudomonadales</taxon>
        <taxon>Pseudomonadaceae</taxon>
        <taxon>Pseudomonas</taxon>
    </lineage>
</organism>
<protein>
    <submittedName>
        <fullName evidence="2">FRG domain-containing protein</fullName>
    </submittedName>
</protein>
<proteinExistence type="predicted"/>
<evidence type="ECO:0000259" key="1">
    <source>
        <dbReference type="SMART" id="SM00901"/>
    </source>
</evidence>
<name>A0A2N1E3F5_PSEFL</name>
<evidence type="ECO:0000313" key="3">
    <source>
        <dbReference type="Proteomes" id="UP000233564"/>
    </source>
</evidence>
<dbReference type="EMBL" id="NVXX01000023">
    <property type="protein sequence ID" value="PKH19039.1"/>
    <property type="molecule type" value="Genomic_DNA"/>
</dbReference>
<dbReference type="SMART" id="SM00901">
    <property type="entry name" value="FRG"/>
    <property type="match status" value="1"/>
</dbReference>